<dbReference type="SUPFAM" id="SSF55154">
    <property type="entry name" value="CYTH-like phosphatases"/>
    <property type="match status" value="1"/>
</dbReference>
<accession>E1YHG2</accession>
<protein>
    <recommendedName>
        <fullName evidence="1">CYTH domain-containing protein</fullName>
    </recommendedName>
</protein>
<evidence type="ECO:0000313" key="2">
    <source>
        <dbReference type="EMBL" id="CBX30081.1"/>
    </source>
</evidence>
<dbReference type="PANTHER" id="PTHR21028">
    <property type="entry name" value="SI:CH211-156B7.4"/>
    <property type="match status" value="1"/>
</dbReference>
<dbReference type="AlphaFoldDB" id="E1YHG2"/>
<gene>
    <name evidence="2" type="ORF">N47_D28900</name>
</gene>
<name>E1YHG2_9BACT</name>
<sequence>MEQIETEVKYYITDINALRDKLVSLGAHPGKNLFEINIRFDDKNKSLFNNKSLLRLRKDEKSTMTFKAQPEKKDSRFKTLKEYEVEVSDFSTTCQILELLGFEKQQIYEKWRETLTLENTNFCIDKMPYGNFLEIEGSSEEIIKFTTLLGLEWKNRILLNYLEIFEILKKSLNLTFSDVTFYNFNNIKLDFSRFLPAVTSGDL</sequence>
<dbReference type="CDD" id="cd07890">
    <property type="entry name" value="CYTH-like_AC_IV-like"/>
    <property type="match status" value="1"/>
</dbReference>
<evidence type="ECO:0000259" key="1">
    <source>
        <dbReference type="PROSITE" id="PS51707"/>
    </source>
</evidence>
<dbReference type="Gene3D" id="2.40.320.10">
    <property type="entry name" value="Hypothetical Protein Pfu-838710-001"/>
    <property type="match status" value="1"/>
</dbReference>
<dbReference type="EMBL" id="FR695874">
    <property type="protein sequence ID" value="CBX30081.1"/>
    <property type="molecule type" value="Genomic_DNA"/>
</dbReference>
<dbReference type="InterPro" id="IPR033469">
    <property type="entry name" value="CYTH-like_dom_sf"/>
</dbReference>
<reference evidence="2" key="1">
    <citation type="journal article" date="2011" name="Environ. Microbiol.">
        <title>Genomic insights into the metabolic potential of the polycyclic aromatic hydrocarbon degrading sulfate-reducing Deltaproteobacterium N47.</title>
        <authorList>
            <person name="Bergmann F."/>
            <person name="Selesi D."/>
            <person name="Weinmaier T."/>
            <person name="Tischler P."/>
            <person name="Rattei T."/>
            <person name="Meckenstock R.U."/>
        </authorList>
    </citation>
    <scope>NUCLEOTIDE SEQUENCE</scope>
</reference>
<dbReference type="PANTHER" id="PTHR21028:SF2">
    <property type="entry name" value="CYTH DOMAIN-CONTAINING PROTEIN"/>
    <property type="match status" value="1"/>
</dbReference>
<dbReference type="Pfam" id="PF01928">
    <property type="entry name" value="CYTH"/>
    <property type="match status" value="1"/>
</dbReference>
<dbReference type="InterPro" id="IPR023577">
    <property type="entry name" value="CYTH_domain"/>
</dbReference>
<dbReference type="InterPro" id="IPR008173">
    <property type="entry name" value="Adenylyl_cyclase_CyaB"/>
</dbReference>
<dbReference type="PROSITE" id="PS51707">
    <property type="entry name" value="CYTH"/>
    <property type="match status" value="1"/>
</dbReference>
<organism evidence="2">
    <name type="scientific">uncultured Desulfobacterium sp</name>
    <dbReference type="NCBI Taxonomy" id="201089"/>
    <lineage>
        <taxon>Bacteria</taxon>
        <taxon>Pseudomonadati</taxon>
        <taxon>Thermodesulfobacteriota</taxon>
        <taxon>Desulfobacteria</taxon>
        <taxon>Desulfobacterales</taxon>
        <taxon>Desulfobacteriaceae</taxon>
        <taxon>Desulfobacterium</taxon>
        <taxon>environmental samples</taxon>
    </lineage>
</organism>
<proteinExistence type="predicted"/>
<feature type="domain" description="CYTH" evidence="1">
    <location>
        <begin position="3"/>
        <end position="167"/>
    </location>
</feature>